<reference evidence="3 4" key="1">
    <citation type="submission" date="2023-01" db="EMBL/GenBank/DDBJ databases">
        <title>Analysis of 21 Apiospora genomes using comparative genomics revels a genus with tremendous synthesis potential of carbohydrate active enzymes and secondary metabolites.</title>
        <authorList>
            <person name="Sorensen T."/>
        </authorList>
    </citation>
    <scope>NUCLEOTIDE SEQUENCE [LARGE SCALE GENOMIC DNA]</scope>
    <source>
        <strain evidence="3 4">CBS 33761</strain>
    </source>
</reference>
<comment type="caution">
    <text evidence="3">The sequence shown here is derived from an EMBL/GenBank/DDBJ whole genome shotgun (WGS) entry which is preliminary data.</text>
</comment>
<feature type="compositionally biased region" description="Polar residues" evidence="2">
    <location>
        <begin position="187"/>
        <end position="198"/>
    </location>
</feature>
<evidence type="ECO:0000256" key="2">
    <source>
        <dbReference type="SAM" id="MobiDB-lite"/>
    </source>
</evidence>
<dbReference type="EMBL" id="JAQQWK010000001">
    <property type="protein sequence ID" value="KAK8055741.1"/>
    <property type="molecule type" value="Genomic_DNA"/>
</dbReference>
<keyword evidence="1" id="KW-0175">Coiled coil</keyword>
<feature type="coiled-coil region" evidence="1">
    <location>
        <begin position="129"/>
        <end position="156"/>
    </location>
</feature>
<organism evidence="3 4">
    <name type="scientific">Apiospora rasikravindrae</name>
    <dbReference type="NCBI Taxonomy" id="990691"/>
    <lineage>
        <taxon>Eukaryota</taxon>
        <taxon>Fungi</taxon>
        <taxon>Dikarya</taxon>
        <taxon>Ascomycota</taxon>
        <taxon>Pezizomycotina</taxon>
        <taxon>Sordariomycetes</taxon>
        <taxon>Xylariomycetidae</taxon>
        <taxon>Amphisphaeriales</taxon>
        <taxon>Apiosporaceae</taxon>
        <taxon>Apiospora</taxon>
    </lineage>
</organism>
<gene>
    <name evidence="3" type="ORF">PG993_000968</name>
</gene>
<evidence type="ECO:0000256" key="1">
    <source>
        <dbReference type="SAM" id="Coils"/>
    </source>
</evidence>
<sequence length="265" mass="29946">MALPPHLQQAVSSNQGRANQQLREEIRKLKEENQELKATNEDTMRALMQQKFGGYTDQMRQIREQLAAKDAQLTDKAAELEEEHERNMKYQLLLQAREEKISQQAAEIAKQASGLKESGGKQQDQVLLIQRLKGTIDQQTDALEQSNATIKQLTLDNTCLQTTREELRKSLTQEMLGRLGKFLGAAPSTQSDADNTSGQQDDQSQSDPPDQAVLLDGPQQDQVKEQLNQVERNHRVLEDPDEKPVELMSSAEAFRLYGDDLEYVS</sequence>
<name>A0ABR1UA29_9PEZI</name>
<feature type="region of interest" description="Disordered" evidence="2">
    <location>
        <begin position="184"/>
        <end position="219"/>
    </location>
</feature>
<evidence type="ECO:0000313" key="4">
    <source>
        <dbReference type="Proteomes" id="UP001444661"/>
    </source>
</evidence>
<proteinExistence type="predicted"/>
<feature type="compositionally biased region" description="Low complexity" evidence="2">
    <location>
        <begin position="199"/>
        <end position="211"/>
    </location>
</feature>
<protein>
    <submittedName>
        <fullName evidence="3">Uncharacterized protein</fullName>
    </submittedName>
</protein>
<dbReference type="Proteomes" id="UP001444661">
    <property type="component" value="Unassembled WGS sequence"/>
</dbReference>
<accession>A0ABR1UA29</accession>
<feature type="region of interest" description="Disordered" evidence="2">
    <location>
        <begin position="1"/>
        <end position="21"/>
    </location>
</feature>
<keyword evidence="4" id="KW-1185">Reference proteome</keyword>
<feature type="compositionally biased region" description="Polar residues" evidence="2">
    <location>
        <begin position="9"/>
        <end position="21"/>
    </location>
</feature>
<evidence type="ECO:0000313" key="3">
    <source>
        <dbReference type="EMBL" id="KAK8055741.1"/>
    </source>
</evidence>